<dbReference type="InterPro" id="IPR036390">
    <property type="entry name" value="WH_DNA-bd_sf"/>
</dbReference>
<dbReference type="Gene3D" id="3.30.420.40">
    <property type="match status" value="2"/>
</dbReference>
<dbReference type="PANTHER" id="PTHR18964:SF173">
    <property type="entry name" value="GLUCOKINASE"/>
    <property type="match status" value="1"/>
</dbReference>
<dbReference type="Proteomes" id="UP000238362">
    <property type="component" value="Unassembled WGS sequence"/>
</dbReference>
<keyword evidence="2" id="KW-0808">Transferase</keyword>
<evidence type="ECO:0000313" key="2">
    <source>
        <dbReference type="EMBL" id="PRX50416.1"/>
    </source>
</evidence>
<gene>
    <name evidence="2" type="ORF">B0I33_102537</name>
</gene>
<sequence length="376" mass="39208">MLAVLRAEGPLTRHELQERVGLSRVTLVERLDALRRAGLLSQAGYRESSGGRRAEVLAVNDSGRTALVADLGQSHATLAVVDLRGTVFARRDLRLPARHEPAEVVPLLIGTGRDLLAEVGRAGSLCAIAFSVPGQIDHVRGVTVAPPTMPGWNGSPLRDPFTEEFGVPVLLENDANALALGDYYAMGRPAATLVGVKVGTGIGSGVVIGGRVHRGETGAAGEIGHMRIEGSEQRCTCGRRGCVAASASGQALVRQLRETGVRSVDDVVRRVGQGRPEAVRAVRSAGRLVGVVLATLVTIVNPKYVRLGGAVGVLPPFLDSLRRTVETHAQESALRKLDIAASGLGENGVIVGLAGLVADEMLAAATVDALVSGQRS</sequence>
<keyword evidence="3" id="KW-1185">Reference proteome</keyword>
<dbReference type="Gene3D" id="1.10.10.10">
    <property type="entry name" value="Winged helix-like DNA-binding domain superfamily/Winged helix DNA-binding domain"/>
    <property type="match status" value="1"/>
</dbReference>
<dbReference type="GO" id="GO:0016301">
    <property type="term" value="F:kinase activity"/>
    <property type="evidence" value="ECO:0007669"/>
    <property type="project" value="UniProtKB-KW"/>
</dbReference>
<dbReference type="AlphaFoldDB" id="A0A2T0M1D4"/>
<organism evidence="2 3">
    <name type="scientific">Prauserella shujinwangii</name>
    <dbReference type="NCBI Taxonomy" id="1453103"/>
    <lineage>
        <taxon>Bacteria</taxon>
        <taxon>Bacillati</taxon>
        <taxon>Actinomycetota</taxon>
        <taxon>Actinomycetes</taxon>
        <taxon>Pseudonocardiales</taxon>
        <taxon>Pseudonocardiaceae</taxon>
        <taxon>Prauserella</taxon>
    </lineage>
</organism>
<dbReference type="InterPro" id="IPR049874">
    <property type="entry name" value="ROK_cs"/>
</dbReference>
<reference evidence="2 3" key="1">
    <citation type="submission" date="2018-03" db="EMBL/GenBank/DDBJ databases">
        <title>Genomic Encyclopedia of Type Strains, Phase III (KMG-III): the genomes of soil and plant-associated and newly described type strains.</title>
        <authorList>
            <person name="Whitman W."/>
        </authorList>
    </citation>
    <scope>NUCLEOTIDE SEQUENCE [LARGE SCALE GENOMIC DNA]</scope>
    <source>
        <strain evidence="2 3">CGMCC 4.7125</strain>
    </source>
</reference>
<name>A0A2T0M1D4_9PSEU</name>
<dbReference type="PROSITE" id="PS01125">
    <property type="entry name" value="ROK"/>
    <property type="match status" value="1"/>
</dbReference>
<dbReference type="InterPro" id="IPR000600">
    <property type="entry name" value="ROK"/>
</dbReference>
<dbReference type="InterPro" id="IPR036388">
    <property type="entry name" value="WH-like_DNA-bd_sf"/>
</dbReference>
<dbReference type="Pfam" id="PF00480">
    <property type="entry name" value="ROK"/>
    <property type="match status" value="1"/>
</dbReference>
<dbReference type="PANTHER" id="PTHR18964">
    <property type="entry name" value="ROK (REPRESSOR, ORF, KINASE) FAMILY"/>
    <property type="match status" value="1"/>
</dbReference>
<accession>A0A2T0M1D4</accession>
<comment type="similarity">
    <text evidence="1">Belongs to the ROK (NagC/XylR) family.</text>
</comment>
<keyword evidence="2" id="KW-0418">Kinase</keyword>
<dbReference type="InterPro" id="IPR043129">
    <property type="entry name" value="ATPase_NBD"/>
</dbReference>
<dbReference type="SUPFAM" id="SSF53067">
    <property type="entry name" value="Actin-like ATPase domain"/>
    <property type="match status" value="1"/>
</dbReference>
<evidence type="ECO:0000313" key="3">
    <source>
        <dbReference type="Proteomes" id="UP000238362"/>
    </source>
</evidence>
<dbReference type="SUPFAM" id="SSF46785">
    <property type="entry name" value="Winged helix' DNA-binding domain"/>
    <property type="match status" value="1"/>
</dbReference>
<comment type="caution">
    <text evidence="2">The sequence shown here is derived from an EMBL/GenBank/DDBJ whole genome shotgun (WGS) entry which is preliminary data.</text>
</comment>
<evidence type="ECO:0000256" key="1">
    <source>
        <dbReference type="ARBA" id="ARBA00006479"/>
    </source>
</evidence>
<protein>
    <submittedName>
        <fullName evidence="2">Putative NBD/HSP70 family sugar kinase</fullName>
    </submittedName>
</protein>
<proteinExistence type="inferred from homology"/>
<dbReference type="EMBL" id="PVNH01000002">
    <property type="protein sequence ID" value="PRX50416.1"/>
    <property type="molecule type" value="Genomic_DNA"/>
</dbReference>